<dbReference type="EMBL" id="JAFBEC010000003">
    <property type="protein sequence ID" value="MBM7632454.1"/>
    <property type="molecule type" value="Genomic_DNA"/>
</dbReference>
<gene>
    <name evidence="2" type="ORF">JOD17_001547</name>
</gene>
<accession>A0ABS2PAN6</accession>
<evidence type="ECO:0000313" key="2">
    <source>
        <dbReference type="EMBL" id="MBM7632454.1"/>
    </source>
</evidence>
<keyword evidence="3" id="KW-1185">Reference proteome</keyword>
<proteinExistence type="predicted"/>
<comment type="caution">
    <text evidence="2">The sequence shown here is derived from an EMBL/GenBank/DDBJ whole genome shotgun (WGS) entry which is preliminary data.</text>
</comment>
<feature type="compositionally biased region" description="Acidic residues" evidence="1">
    <location>
        <begin position="52"/>
        <end position="66"/>
    </location>
</feature>
<dbReference type="Proteomes" id="UP000741863">
    <property type="component" value="Unassembled WGS sequence"/>
</dbReference>
<feature type="compositionally biased region" description="Basic and acidic residues" evidence="1">
    <location>
        <begin position="72"/>
        <end position="88"/>
    </location>
</feature>
<reference evidence="2 3" key="1">
    <citation type="submission" date="2021-01" db="EMBL/GenBank/DDBJ databases">
        <title>Genomic Encyclopedia of Type Strains, Phase IV (KMG-IV): sequencing the most valuable type-strain genomes for metagenomic binning, comparative biology and taxonomic classification.</title>
        <authorList>
            <person name="Goeker M."/>
        </authorList>
    </citation>
    <scope>NUCLEOTIDE SEQUENCE [LARGE SCALE GENOMIC DNA]</scope>
    <source>
        <strain evidence="2 3">DSM 25540</strain>
    </source>
</reference>
<evidence type="ECO:0000256" key="1">
    <source>
        <dbReference type="SAM" id="MobiDB-lite"/>
    </source>
</evidence>
<name>A0ABS2PAN6_9BACL</name>
<keyword evidence="2" id="KW-0969">Cilium</keyword>
<organism evidence="2 3">
    <name type="scientific">Geomicrobium sediminis</name>
    <dbReference type="NCBI Taxonomy" id="1347788"/>
    <lineage>
        <taxon>Bacteria</taxon>
        <taxon>Bacillati</taxon>
        <taxon>Bacillota</taxon>
        <taxon>Bacilli</taxon>
        <taxon>Bacillales</taxon>
        <taxon>Geomicrobium</taxon>
    </lineage>
</organism>
<feature type="compositionally biased region" description="Acidic residues" evidence="1">
    <location>
        <begin position="89"/>
        <end position="118"/>
    </location>
</feature>
<sequence>MKVFIQSLSLILLLSIQPYVEGTELEDCEVDDEDYVCEELDEEEILEDIEEYEENEEQEDIVDQIDESLLPENREHDEGEESIDHTENPEETIEKEDEAPAEDEVEQEENAPEEDDEPSIEREVIEQEVMYETMNVRNSSLSLAHTPMGDHTFSAGTLRLETRNTAYFYGLLNLVASNEFKIDIQLPAEIPVEQFAQSITSASIQMGSRSRQINKNDFIVVQGQNKITLNTQYSSNIFEWLLNIIGLIGRDREVTLRIDADLKAMNFEDDLLPPHPNKALPFSSTFTLDRGGAPGVSHRTLQTWNSEIEFHDHDGSLLPLENGLPVIELPFNNDGEPFQFLDYVSVRNVFTGELSNNAQFVATHNEVVEQDHLQRPGDYGLKVGGKDQSGTSLRVKEAIIRVKPGNVYFENVPMAFNFGDVPVNDQSAIHTRQQGHGHLNVVDETGEHSPSWRVHAALEKPLTSMLHSEVVLPEAIVFVNKNKEKTVLSNSSILVYKPTHNGVEHPIQWQIDEGVLLQTAPHQRVGSFEGSVRWTLVNAP</sequence>
<dbReference type="RefSeq" id="WP_204696670.1">
    <property type="nucleotide sequence ID" value="NZ_JAFBEC010000003.1"/>
</dbReference>
<keyword evidence="2" id="KW-0282">Flagellum</keyword>
<feature type="region of interest" description="Disordered" evidence="1">
    <location>
        <begin position="52"/>
        <end position="121"/>
    </location>
</feature>
<keyword evidence="2" id="KW-0966">Cell projection</keyword>
<protein>
    <submittedName>
        <fullName evidence="2">Flagellar motility protein MotE (MotC chaperone)</fullName>
    </submittedName>
</protein>
<evidence type="ECO:0000313" key="3">
    <source>
        <dbReference type="Proteomes" id="UP000741863"/>
    </source>
</evidence>